<dbReference type="KEGG" id="lbc:LACBIDRAFT_295343"/>
<keyword evidence="1" id="KW-0547">Nucleotide-binding</keyword>
<dbReference type="GeneID" id="6081863"/>
<dbReference type="Pfam" id="PF00069">
    <property type="entry name" value="Pkinase"/>
    <property type="match status" value="1"/>
</dbReference>
<dbReference type="OrthoDB" id="5987198at2759"/>
<protein>
    <submittedName>
        <fullName evidence="4">Predicted protein</fullName>
    </submittedName>
</protein>
<evidence type="ECO:0000259" key="3">
    <source>
        <dbReference type="PROSITE" id="PS50011"/>
    </source>
</evidence>
<dbReference type="GO" id="GO:0005737">
    <property type="term" value="C:cytoplasm"/>
    <property type="evidence" value="ECO:0007669"/>
    <property type="project" value="TreeGrafter"/>
</dbReference>
<accession>B0DQU6</accession>
<dbReference type="HOGENOM" id="CLU_044121_3_0_1"/>
<dbReference type="STRING" id="486041.B0DQU6"/>
<dbReference type="Proteomes" id="UP000001194">
    <property type="component" value="Unassembled WGS sequence"/>
</dbReference>
<dbReference type="InterPro" id="IPR011009">
    <property type="entry name" value="Kinase-like_dom_sf"/>
</dbReference>
<keyword evidence="2" id="KW-0067">ATP-binding</keyword>
<name>B0DQU6_LACBS</name>
<dbReference type="SUPFAM" id="SSF56112">
    <property type="entry name" value="Protein kinase-like (PK-like)"/>
    <property type="match status" value="1"/>
</dbReference>
<dbReference type="EMBL" id="DS547126">
    <property type="protein sequence ID" value="EDR03180.1"/>
    <property type="molecule type" value="Genomic_DNA"/>
</dbReference>
<gene>
    <name evidence="4" type="ORF">LACBIDRAFT_295343</name>
</gene>
<evidence type="ECO:0000256" key="2">
    <source>
        <dbReference type="ARBA" id="ARBA00022840"/>
    </source>
</evidence>
<dbReference type="PANTHER" id="PTHR24346">
    <property type="entry name" value="MAP/MICROTUBULE AFFINITY-REGULATING KINASE"/>
    <property type="match status" value="1"/>
</dbReference>
<feature type="domain" description="Protein kinase" evidence="3">
    <location>
        <begin position="1"/>
        <end position="215"/>
    </location>
</feature>
<sequence>MPLLQSWEQPKFNTIGEVVDFFHQVFEGLQYMHTNGVAHRDCKYDNLLMDPTGLYSVLPHPLRPHRARDFRSAPSHTTRTLAPVKYYFIDFGVAKKYDLSAPPEERLEPPGWGAGDGTIPEFKKDELCDPFAVDVYCIGHLIQSVFLDGDEHVDPKKGFDFMRRLVKDMCKENPKDRPTMDEVMERFEHICVRLSDRKLRSRVASKNELWIVTLLRSYPHRRTQNELARQGIAAIPNCPPELARRPPSIFQRIFSRKMPTKS</sequence>
<evidence type="ECO:0000256" key="1">
    <source>
        <dbReference type="ARBA" id="ARBA00022741"/>
    </source>
</evidence>
<evidence type="ECO:0000313" key="4">
    <source>
        <dbReference type="EMBL" id="EDR03180.1"/>
    </source>
</evidence>
<dbReference type="GO" id="GO:0005524">
    <property type="term" value="F:ATP binding"/>
    <property type="evidence" value="ECO:0007669"/>
    <property type="project" value="UniProtKB-KW"/>
</dbReference>
<dbReference type="GO" id="GO:0004674">
    <property type="term" value="F:protein serine/threonine kinase activity"/>
    <property type="evidence" value="ECO:0007669"/>
    <property type="project" value="TreeGrafter"/>
</dbReference>
<evidence type="ECO:0000313" key="5">
    <source>
        <dbReference type="Proteomes" id="UP000001194"/>
    </source>
</evidence>
<organism evidence="5">
    <name type="scientific">Laccaria bicolor (strain S238N-H82 / ATCC MYA-4686)</name>
    <name type="common">Bicoloured deceiver</name>
    <name type="synonym">Laccaria laccata var. bicolor</name>
    <dbReference type="NCBI Taxonomy" id="486041"/>
    <lineage>
        <taxon>Eukaryota</taxon>
        <taxon>Fungi</taxon>
        <taxon>Dikarya</taxon>
        <taxon>Basidiomycota</taxon>
        <taxon>Agaricomycotina</taxon>
        <taxon>Agaricomycetes</taxon>
        <taxon>Agaricomycetidae</taxon>
        <taxon>Agaricales</taxon>
        <taxon>Agaricineae</taxon>
        <taxon>Hydnangiaceae</taxon>
        <taxon>Laccaria</taxon>
    </lineage>
</organism>
<dbReference type="InParanoid" id="B0DQU6"/>
<dbReference type="PANTHER" id="PTHR24346:SF30">
    <property type="entry name" value="MATERNAL EMBRYONIC LEUCINE ZIPPER KINASE"/>
    <property type="match status" value="1"/>
</dbReference>
<dbReference type="RefSeq" id="XP_001886321.1">
    <property type="nucleotide sequence ID" value="XM_001886286.1"/>
</dbReference>
<keyword evidence="5" id="KW-1185">Reference proteome</keyword>
<dbReference type="PROSITE" id="PS50011">
    <property type="entry name" value="PROTEIN_KINASE_DOM"/>
    <property type="match status" value="1"/>
</dbReference>
<dbReference type="GO" id="GO:0035556">
    <property type="term" value="P:intracellular signal transduction"/>
    <property type="evidence" value="ECO:0007669"/>
    <property type="project" value="TreeGrafter"/>
</dbReference>
<proteinExistence type="predicted"/>
<dbReference type="InterPro" id="IPR000719">
    <property type="entry name" value="Prot_kinase_dom"/>
</dbReference>
<dbReference type="Gene3D" id="1.10.510.10">
    <property type="entry name" value="Transferase(Phosphotransferase) domain 1"/>
    <property type="match status" value="1"/>
</dbReference>
<dbReference type="AlphaFoldDB" id="B0DQU6"/>
<reference evidence="4 5" key="1">
    <citation type="journal article" date="2008" name="Nature">
        <title>The genome of Laccaria bicolor provides insights into mycorrhizal symbiosis.</title>
        <authorList>
            <person name="Martin F."/>
            <person name="Aerts A."/>
            <person name="Ahren D."/>
            <person name="Brun A."/>
            <person name="Danchin E.G.J."/>
            <person name="Duchaussoy F."/>
            <person name="Gibon J."/>
            <person name="Kohler A."/>
            <person name="Lindquist E."/>
            <person name="Pereda V."/>
            <person name="Salamov A."/>
            <person name="Shapiro H.J."/>
            <person name="Wuyts J."/>
            <person name="Blaudez D."/>
            <person name="Buee M."/>
            <person name="Brokstein P."/>
            <person name="Canbaeck B."/>
            <person name="Cohen D."/>
            <person name="Courty P.E."/>
            <person name="Coutinho P.M."/>
            <person name="Delaruelle C."/>
            <person name="Detter J.C."/>
            <person name="Deveau A."/>
            <person name="DiFazio S."/>
            <person name="Duplessis S."/>
            <person name="Fraissinet-Tachet L."/>
            <person name="Lucic E."/>
            <person name="Frey-Klett P."/>
            <person name="Fourrey C."/>
            <person name="Feussner I."/>
            <person name="Gay G."/>
            <person name="Grimwood J."/>
            <person name="Hoegger P.J."/>
            <person name="Jain P."/>
            <person name="Kilaru S."/>
            <person name="Labbe J."/>
            <person name="Lin Y.C."/>
            <person name="Legue V."/>
            <person name="Le Tacon F."/>
            <person name="Marmeisse R."/>
            <person name="Melayah D."/>
            <person name="Montanini B."/>
            <person name="Muratet M."/>
            <person name="Nehls U."/>
            <person name="Niculita-Hirzel H."/>
            <person name="Oudot-Le Secq M.P."/>
            <person name="Peter M."/>
            <person name="Quesneville H."/>
            <person name="Rajashekar B."/>
            <person name="Reich M."/>
            <person name="Rouhier N."/>
            <person name="Schmutz J."/>
            <person name="Yin T."/>
            <person name="Chalot M."/>
            <person name="Henrissat B."/>
            <person name="Kuees U."/>
            <person name="Lucas S."/>
            <person name="Van de Peer Y."/>
            <person name="Podila G.K."/>
            <person name="Polle A."/>
            <person name="Pukkila P.J."/>
            <person name="Richardson P.M."/>
            <person name="Rouze P."/>
            <person name="Sanders I.R."/>
            <person name="Stajich J.E."/>
            <person name="Tunlid A."/>
            <person name="Tuskan G."/>
            <person name="Grigoriev I.V."/>
        </authorList>
    </citation>
    <scope>NUCLEOTIDE SEQUENCE [LARGE SCALE GENOMIC DNA]</scope>
    <source>
        <strain evidence="5">S238N-H82 / ATCC MYA-4686</strain>
    </source>
</reference>